<keyword evidence="2" id="KW-0697">Rotamase</keyword>
<proteinExistence type="predicted"/>
<dbReference type="InterPro" id="IPR044665">
    <property type="entry name" value="E_coli_cyclophilin_A-like"/>
</dbReference>
<dbReference type="EMBL" id="BMEO01000003">
    <property type="protein sequence ID" value="GGF89747.1"/>
    <property type="molecule type" value="Genomic_DNA"/>
</dbReference>
<sequence>MFNFKFRHKLITLLAALTLFGCASVTPKNQSVDDTFAPIKAGPYEVVEQAPANDWRNVSADNMLVMTLSLAGQERTVVFELLPDLAPGHVANTKALVKQGIFDNTQFYRVIDGFVAQGGPMFGDDSELPELSEGQLSIPAELTSAIDLGRHYLAFDGNDGFADETGFYKGFAVGRDLSEQSSWLLHCYGVLAAGRANDPDTGGTELYIVNGPAQRYLDRNTTVFGRVLIGMDTIQALKRTQDLSGVVELKADENVIKQVVVGSQLPPAQRPQLQVMRSDSVSFKQLLAARKNRNEDWFLYQHNYIDACGVPIPVRLAE</sequence>
<dbReference type="Gene3D" id="2.40.100.10">
    <property type="entry name" value="Cyclophilin-like"/>
    <property type="match status" value="1"/>
</dbReference>
<dbReference type="Pfam" id="PF00160">
    <property type="entry name" value="Pro_isomerase"/>
    <property type="match status" value="1"/>
</dbReference>
<dbReference type="SUPFAM" id="SSF50891">
    <property type="entry name" value="Cyclophilin-like"/>
    <property type="match status" value="1"/>
</dbReference>
<organism evidence="6 7">
    <name type="scientific">Marinicella pacifica</name>
    <dbReference type="NCBI Taxonomy" id="1171543"/>
    <lineage>
        <taxon>Bacteria</taxon>
        <taxon>Pseudomonadati</taxon>
        <taxon>Pseudomonadota</taxon>
        <taxon>Gammaproteobacteria</taxon>
        <taxon>Lysobacterales</taxon>
        <taxon>Marinicellaceae</taxon>
        <taxon>Marinicella</taxon>
    </lineage>
</organism>
<dbReference type="EC" id="5.2.1.8" evidence="1"/>
<evidence type="ECO:0000313" key="7">
    <source>
        <dbReference type="Proteomes" id="UP000605253"/>
    </source>
</evidence>
<evidence type="ECO:0000256" key="4">
    <source>
        <dbReference type="SAM" id="SignalP"/>
    </source>
</evidence>
<reference evidence="6" key="1">
    <citation type="journal article" date="2014" name="Int. J. Syst. Evol. Microbiol.">
        <title>Complete genome sequence of Corynebacterium casei LMG S-19264T (=DSM 44701T), isolated from a smear-ripened cheese.</title>
        <authorList>
            <consortium name="US DOE Joint Genome Institute (JGI-PGF)"/>
            <person name="Walter F."/>
            <person name="Albersmeier A."/>
            <person name="Kalinowski J."/>
            <person name="Ruckert C."/>
        </authorList>
    </citation>
    <scope>NUCLEOTIDE SEQUENCE</scope>
    <source>
        <strain evidence="6">CGMCC 1.12181</strain>
    </source>
</reference>
<keyword evidence="7" id="KW-1185">Reference proteome</keyword>
<evidence type="ECO:0000313" key="6">
    <source>
        <dbReference type="EMBL" id="GGF89747.1"/>
    </source>
</evidence>
<dbReference type="RefSeq" id="WP_188364463.1">
    <property type="nucleotide sequence ID" value="NZ_BAABJF010000017.1"/>
</dbReference>
<dbReference type="PROSITE" id="PS51257">
    <property type="entry name" value="PROKAR_LIPOPROTEIN"/>
    <property type="match status" value="1"/>
</dbReference>
<dbReference type="Proteomes" id="UP000605253">
    <property type="component" value="Unassembled WGS sequence"/>
</dbReference>
<dbReference type="PROSITE" id="PS50072">
    <property type="entry name" value="CSA_PPIASE_2"/>
    <property type="match status" value="1"/>
</dbReference>
<dbReference type="AlphaFoldDB" id="A0A917CLL4"/>
<dbReference type="GO" id="GO:0003755">
    <property type="term" value="F:peptidyl-prolyl cis-trans isomerase activity"/>
    <property type="evidence" value="ECO:0007669"/>
    <property type="project" value="UniProtKB-KW"/>
</dbReference>
<accession>A0A917CLL4</accession>
<feature type="chain" id="PRO_5037271822" description="peptidylprolyl isomerase" evidence="4">
    <location>
        <begin position="26"/>
        <end position="318"/>
    </location>
</feature>
<dbReference type="InterPro" id="IPR029000">
    <property type="entry name" value="Cyclophilin-like_dom_sf"/>
</dbReference>
<reference evidence="6" key="2">
    <citation type="submission" date="2020-09" db="EMBL/GenBank/DDBJ databases">
        <authorList>
            <person name="Sun Q."/>
            <person name="Zhou Y."/>
        </authorList>
    </citation>
    <scope>NUCLEOTIDE SEQUENCE</scope>
    <source>
        <strain evidence="6">CGMCC 1.12181</strain>
    </source>
</reference>
<evidence type="ECO:0000256" key="2">
    <source>
        <dbReference type="ARBA" id="ARBA00023110"/>
    </source>
</evidence>
<dbReference type="PANTHER" id="PTHR43246">
    <property type="entry name" value="PEPTIDYL-PROLYL CIS-TRANS ISOMERASE CYP38, CHLOROPLASTIC"/>
    <property type="match status" value="1"/>
</dbReference>
<feature type="signal peptide" evidence="4">
    <location>
        <begin position="1"/>
        <end position="25"/>
    </location>
</feature>
<evidence type="ECO:0000256" key="3">
    <source>
        <dbReference type="ARBA" id="ARBA00023235"/>
    </source>
</evidence>
<dbReference type="InterPro" id="IPR002130">
    <property type="entry name" value="Cyclophilin-type_PPIase_dom"/>
</dbReference>
<keyword evidence="4" id="KW-0732">Signal</keyword>
<name>A0A917CLL4_9GAMM</name>
<comment type="caution">
    <text evidence="6">The sequence shown here is derived from an EMBL/GenBank/DDBJ whole genome shotgun (WGS) entry which is preliminary data.</text>
</comment>
<keyword evidence="3" id="KW-0413">Isomerase</keyword>
<protein>
    <recommendedName>
        <fullName evidence="1">peptidylprolyl isomerase</fullName>
        <ecNumber evidence="1">5.2.1.8</ecNumber>
    </recommendedName>
</protein>
<gene>
    <name evidence="6" type="ORF">GCM10011365_08640</name>
</gene>
<evidence type="ECO:0000259" key="5">
    <source>
        <dbReference type="PROSITE" id="PS50072"/>
    </source>
</evidence>
<feature type="domain" description="PPIase cyclophilin-type" evidence="5">
    <location>
        <begin position="77"/>
        <end position="261"/>
    </location>
</feature>
<evidence type="ECO:0000256" key="1">
    <source>
        <dbReference type="ARBA" id="ARBA00013194"/>
    </source>
</evidence>